<evidence type="ECO:0000313" key="2">
    <source>
        <dbReference type="Proteomes" id="UP001596317"/>
    </source>
</evidence>
<protein>
    <submittedName>
        <fullName evidence="1">Uncharacterized protein</fullName>
    </submittedName>
</protein>
<gene>
    <name evidence="1" type="ORF">ACFP90_10765</name>
</gene>
<evidence type="ECO:0000313" key="1">
    <source>
        <dbReference type="EMBL" id="MFC6660776.1"/>
    </source>
</evidence>
<comment type="caution">
    <text evidence="1">The sequence shown here is derived from an EMBL/GenBank/DDBJ whole genome shotgun (WGS) entry which is preliminary data.</text>
</comment>
<reference evidence="2" key="1">
    <citation type="journal article" date="2019" name="Int. J. Syst. Evol. Microbiol.">
        <title>The Global Catalogue of Microorganisms (GCM) 10K type strain sequencing project: providing services to taxonomists for standard genome sequencing and annotation.</title>
        <authorList>
            <consortium name="The Broad Institute Genomics Platform"/>
            <consortium name="The Broad Institute Genome Sequencing Center for Infectious Disease"/>
            <person name="Wu L."/>
            <person name="Ma J."/>
        </authorList>
    </citation>
    <scope>NUCLEOTIDE SEQUENCE [LARGE SCALE GENOMIC DNA]</scope>
    <source>
        <strain evidence="2">CCUG 63830</strain>
    </source>
</reference>
<sequence>MAYHVGKLARTGLLLADGRQGKGTLYRAAAQTFQVPRDLVRMDEPLTLIEPVMREITGAYARAVLGWQTRQDLGEPHGDTHLTVSLGVTAAAGDPAPAGPYPRPCACGRFSSPQSGTGRCRRPWISC</sequence>
<accession>A0ABW1ZJ07</accession>
<proteinExistence type="predicted"/>
<name>A0ABW1ZJ07_9DEIO</name>
<organism evidence="1 2">
    <name type="scientific">Deinococcus multiflagellatus</name>
    <dbReference type="NCBI Taxonomy" id="1656887"/>
    <lineage>
        <taxon>Bacteria</taxon>
        <taxon>Thermotogati</taxon>
        <taxon>Deinococcota</taxon>
        <taxon>Deinococci</taxon>
        <taxon>Deinococcales</taxon>
        <taxon>Deinococcaceae</taxon>
        <taxon>Deinococcus</taxon>
    </lineage>
</organism>
<dbReference type="RefSeq" id="WP_380055965.1">
    <property type="nucleotide sequence ID" value="NZ_JBHSWB010000001.1"/>
</dbReference>
<dbReference type="EMBL" id="JBHSWB010000001">
    <property type="protein sequence ID" value="MFC6660776.1"/>
    <property type="molecule type" value="Genomic_DNA"/>
</dbReference>
<keyword evidence="2" id="KW-1185">Reference proteome</keyword>
<dbReference type="Proteomes" id="UP001596317">
    <property type="component" value="Unassembled WGS sequence"/>
</dbReference>